<dbReference type="Pfam" id="PF00691">
    <property type="entry name" value="OmpA"/>
    <property type="match status" value="1"/>
</dbReference>
<keyword evidence="3" id="KW-0998">Cell outer membrane</keyword>
<evidence type="ECO:0000256" key="4">
    <source>
        <dbReference type="PROSITE-ProRule" id="PRU00473"/>
    </source>
</evidence>
<dbReference type="InterPro" id="IPR050330">
    <property type="entry name" value="Bact_OuterMem_StrucFunc"/>
</dbReference>
<dbReference type="OrthoDB" id="9782229at2"/>
<keyword evidence="5" id="KW-0732">Signal</keyword>
<feature type="chain" id="PRO_5003278299" evidence="5">
    <location>
        <begin position="25"/>
        <end position="367"/>
    </location>
</feature>
<dbReference type="STRING" id="755732.Fluta_3468"/>
<dbReference type="KEGG" id="fte:Fluta_3468"/>
<dbReference type="Proteomes" id="UP000007463">
    <property type="component" value="Chromosome"/>
</dbReference>
<dbReference type="PROSITE" id="PS51123">
    <property type="entry name" value="OMPA_2"/>
    <property type="match status" value="1"/>
</dbReference>
<evidence type="ECO:0000256" key="5">
    <source>
        <dbReference type="SAM" id="SignalP"/>
    </source>
</evidence>
<evidence type="ECO:0000259" key="6">
    <source>
        <dbReference type="PROSITE" id="PS51123"/>
    </source>
</evidence>
<sequence precursor="true">MNKSKSYLLILTLLSFFSSDYIFAQTTNLISNSGFELFKKLPTDVAQAKDCMISWVIPNDVGKGEYYHQQCSTKKAGTQKNHFGEQNPHSGQAYVGLCIAKNFREYLQTELKSSLIKGEKYTVKLYISCADKGWLSTVSEFNILFSKGSFSIPENENLQVAPEIKFTGDFSHKKDWIELSTTYTANGTEKFMTFGSFVYKDKGEIHGEINGAFKYAHYYVDDIFIGLEENKKPPVQDSIHEKANTVDTSINLTVGDVYVLHNLQFESGKSILLPNEYPELENFIRHVEKYPNQTLLVTGHTDNVGNKGDNKMLSLERANAIKQYLVAKGINKNKIVIEGKGDEIPLDSNETEEGRKKNRRVEISIIK</sequence>
<dbReference type="eggNOG" id="COG2885">
    <property type="taxonomic scope" value="Bacteria"/>
</dbReference>
<reference evidence="8" key="2">
    <citation type="submission" date="2011-02" db="EMBL/GenBank/DDBJ databases">
        <title>The complete genome of Fluviicola taffensis DSM 16823.</title>
        <authorList>
            <consortium name="US DOE Joint Genome Institute (JGI-PGF)"/>
            <person name="Lucas S."/>
            <person name="Copeland A."/>
            <person name="Lapidus A."/>
            <person name="Bruce D."/>
            <person name="Goodwin L."/>
            <person name="Pitluck S."/>
            <person name="Kyrpides N."/>
            <person name="Mavromatis K."/>
            <person name="Ivanova N."/>
            <person name="Mikhailova N."/>
            <person name="Pagani I."/>
            <person name="Chertkov O."/>
            <person name="Detter J.C."/>
            <person name="Han C."/>
            <person name="Tapia R."/>
            <person name="Land M."/>
            <person name="Hauser L."/>
            <person name="Markowitz V."/>
            <person name="Cheng J.-F."/>
            <person name="Hugenholtz P."/>
            <person name="Woyke T."/>
            <person name="Wu D."/>
            <person name="Tindall B."/>
            <person name="Pomrenke H.G."/>
            <person name="Brambilla E."/>
            <person name="Klenk H.-P."/>
            <person name="Eisen J.A."/>
        </authorList>
    </citation>
    <scope>NUCLEOTIDE SEQUENCE [LARGE SCALE GENOMIC DNA]</scope>
    <source>
        <strain evidence="8">DSM 16823 / RW262 / RW262</strain>
    </source>
</reference>
<dbReference type="Gene3D" id="3.30.1330.60">
    <property type="entry name" value="OmpA-like domain"/>
    <property type="match status" value="1"/>
</dbReference>
<evidence type="ECO:0000313" key="7">
    <source>
        <dbReference type="EMBL" id="AEA45440.1"/>
    </source>
</evidence>
<dbReference type="SUPFAM" id="SSF103088">
    <property type="entry name" value="OmpA-like"/>
    <property type="match status" value="1"/>
</dbReference>
<dbReference type="Gene3D" id="2.60.120.260">
    <property type="entry name" value="Galactose-binding domain-like"/>
    <property type="match status" value="1"/>
</dbReference>
<dbReference type="RefSeq" id="WP_013688207.1">
    <property type="nucleotide sequence ID" value="NC_015321.1"/>
</dbReference>
<evidence type="ECO:0000256" key="2">
    <source>
        <dbReference type="ARBA" id="ARBA00023136"/>
    </source>
</evidence>
<dbReference type="EMBL" id="CP002542">
    <property type="protein sequence ID" value="AEA45440.1"/>
    <property type="molecule type" value="Genomic_DNA"/>
</dbReference>
<evidence type="ECO:0000256" key="1">
    <source>
        <dbReference type="ARBA" id="ARBA00004442"/>
    </source>
</evidence>
<dbReference type="InterPro" id="IPR006664">
    <property type="entry name" value="OMP_bac"/>
</dbReference>
<evidence type="ECO:0000256" key="3">
    <source>
        <dbReference type="ARBA" id="ARBA00023237"/>
    </source>
</evidence>
<dbReference type="InterPro" id="IPR036737">
    <property type="entry name" value="OmpA-like_sf"/>
</dbReference>
<feature type="signal peptide" evidence="5">
    <location>
        <begin position="1"/>
        <end position="24"/>
    </location>
</feature>
<dbReference type="PANTHER" id="PTHR30329:SF21">
    <property type="entry name" value="LIPOPROTEIN YIAD-RELATED"/>
    <property type="match status" value="1"/>
</dbReference>
<comment type="subcellular location">
    <subcellularLocation>
        <location evidence="1">Cell outer membrane</location>
    </subcellularLocation>
</comment>
<accession>F2ICH0</accession>
<dbReference type="HOGENOM" id="CLU_060524_0_0_10"/>
<dbReference type="GO" id="GO:0009279">
    <property type="term" value="C:cell outer membrane"/>
    <property type="evidence" value="ECO:0007669"/>
    <property type="project" value="UniProtKB-SubCell"/>
</dbReference>
<reference evidence="7 8" key="1">
    <citation type="journal article" date="2011" name="Stand. Genomic Sci.">
        <title>Complete genome sequence of the gliding freshwater bacterium Fluviicola taffensis type strain (RW262).</title>
        <authorList>
            <person name="Woyke T."/>
            <person name="Chertkov O."/>
            <person name="Lapidus A."/>
            <person name="Nolan M."/>
            <person name="Lucas S."/>
            <person name="Del Rio T.G."/>
            <person name="Tice H."/>
            <person name="Cheng J.F."/>
            <person name="Tapia R."/>
            <person name="Han C."/>
            <person name="Goodwin L."/>
            <person name="Pitluck S."/>
            <person name="Liolios K."/>
            <person name="Pagani I."/>
            <person name="Ivanova N."/>
            <person name="Huntemann M."/>
            <person name="Mavromatis K."/>
            <person name="Mikhailova N."/>
            <person name="Pati A."/>
            <person name="Chen A."/>
            <person name="Palaniappan K."/>
            <person name="Land M."/>
            <person name="Hauser L."/>
            <person name="Brambilla E.M."/>
            <person name="Rohde M."/>
            <person name="Mwirichia R."/>
            <person name="Sikorski J."/>
            <person name="Tindall B.J."/>
            <person name="Goker M."/>
            <person name="Bristow J."/>
            <person name="Eisen J.A."/>
            <person name="Markowitz V."/>
            <person name="Hugenholtz P."/>
            <person name="Klenk H.P."/>
            <person name="Kyrpides N.C."/>
        </authorList>
    </citation>
    <scope>NUCLEOTIDE SEQUENCE [LARGE SCALE GENOMIC DNA]</scope>
    <source>
        <strain evidence="8">DSM 16823 / RW262 / RW262</strain>
    </source>
</reference>
<organism evidence="7 8">
    <name type="scientific">Fluviicola taffensis (strain DSM 16823 / NCIMB 13979 / RW262)</name>
    <dbReference type="NCBI Taxonomy" id="755732"/>
    <lineage>
        <taxon>Bacteria</taxon>
        <taxon>Pseudomonadati</taxon>
        <taxon>Bacteroidota</taxon>
        <taxon>Flavobacteriia</taxon>
        <taxon>Flavobacteriales</taxon>
        <taxon>Crocinitomicaceae</taxon>
        <taxon>Fluviicola</taxon>
    </lineage>
</organism>
<keyword evidence="8" id="KW-1185">Reference proteome</keyword>
<dbReference type="PANTHER" id="PTHR30329">
    <property type="entry name" value="STATOR ELEMENT OF FLAGELLAR MOTOR COMPLEX"/>
    <property type="match status" value="1"/>
</dbReference>
<proteinExistence type="predicted"/>
<evidence type="ECO:0000313" key="8">
    <source>
        <dbReference type="Proteomes" id="UP000007463"/>
    </source>
</evidence>
<dbReference type="CDD" id="cd07185">
    <property type="entry name" value="OmpA_C-like"/>
    <property type="match status" value="1"/>
</dbReference>
<dbReference type="InterPro" id="IPR006665">
    <property type="entry name" value="OmpA-like"/>
</dbReference>
<name>F2ICH0_FLUTR</name>
<dbReference type="PRINTS" id="PR01021">
    <property type="entry name" value="OMPADOMAIN"/>
</dbReference>
<protein>
    <submittedName>
        <fullName evidence="7">OmpA/MotB domain protein</fullName>
    </submittedName>
</protein>
<keyword evidence="2 4" id="KW-0472">Membrane</keyword>
<dbReference type="AlphaFoldDB" id="F2ICH0"/>
<gene>
    <name evidence="7" type="ordered locus">Fluta_3468</name>
</gene>
<feature type="domain" description="OmpA-like" evidence="6">
    <location>
        <begin position="252"/>
        <end position="367"/>
    </location>
</feature>